<dbReference type="Proteomes" id="UP000233551">
    <property type="component" value="Unassembled WGS sequence"/>
</dbReference>
<organism evidence="1 2">
    <name type="scientific">Punica granatum</name>
    <name type="common">Pomegranate</name>
    <dbReference type="NCBI Taxonomy" id="22663"/>
    <lineage>
        <taxon>Eukaryota</taxon>
        <taxon>Viridiplantae</taxon>
        <taxon>Streptophyta</taxon>
        <taxon>Embryophyta</taxon>
        <taxon>Tracheophyta</taxon>
        <taxon>Spermatophyta</taxon>
        <taxon>Magnoliopsida</taxon>
        <taxon>eudicotyledons</taxon>
        <taxon>Gunneridae</taxon>
        <taxon>Pentapetalae</taxon>
        <taxon>rosids</taxon>
        <taxon>malvids</taxon>
        <taxon>Myrtales</taxon>
        <taxon>Lythraceae</taxon>
        <taxon>Punica</taxon>
    </lineage>
</organism>
<name>A0A2I0KCY9_PUNGR</name>
<comment type="caution">
    <text evidence="1">The sequence shown here is derived from an EMBL/GenBank/DDBJ whole genome shotgun (WGS) entry which is preliminary data.</text>
</comment>
<gene>
    <name evidence="1" type="ORF">CRG98_013193</name>
</gene>
<sequence length="69" mass="7686">MSYESVNGSLLVSPEYSDVFGDYCDIRLSKTDSEGALSFCRAFFCLSCRAVIRVAVGVLCWSRWARMGC</sequence>
<accession>A0A2I0KCY9</accession>
<proteinExistence type="predicted"/>
<evidence type="ECO:0000313" key="1">
    <source>
        <dbReference type="EMBL" id="PKI66391.1"/>
    </source>
</evidence>
<reference evidence="1 2" key="1">
    <citation type="submission" date="2017-11" db="EMBL/GenBank/DDBJ databases">
        <title>De-novo sequencing of pomegranate (Punica granatum L.) genome.</title>
        <authorList>
            <person name="Akparov Z."/>
            <person name="Amiraslanov A."/>
            <person name="Hajiyeva S."/>
            <person name="Abbasov M."/>
            <person name="Kaur K."/>
            <person name="Hamwieh A."/>
            <person name="Solovyev V."/>
            <person name="Salamov A."/>
            <person name="Braich B."/>
            <person name="Kosarev P."/>
            <person name="Mahmoud A."/>
            <person name="Hajiyev E."/>
            <person name="Babayeva S."/>
            <person name="Izzatullayeva V."/>
            <person name="Mammadov A."/>
            <person name="Mammadov A."/>
            <person name="Sharifova S."/>
            <person name="Ojaghi J."/>
            <person name="Eynullazada K."/>
            <person name="Bayramov B."/>
            <person name="Abdulazimova A."/>
            <person name="Shahmuradov I."/>
        </authorList>
    </citation>
    <scope>NUCLEOTIDE SEQUENCE [LARGE SCALE GENOMIC DNA]</scope>
    <source>
        <strain evidence="2">cv. AG2017</strain>
        <tissue evidence="1">Leaf</tissue>
    </source>
</reference>
<evidence type="ECO:0000313" key="2">
    <source>
        <dbReference type="Proteomes" id="UP000233551"/>
    </source>
</evidence>
<keyword evidence="2" id="KW-1185">Reference proteome</keyword>
<dbReference type="EMBL" id="PGOL01000675">
    <property type="protein sequence ID" value="PKI66391.1"/>
    <property type="molecule type" value="Genomic_DNA"/>
</dbReference>
<dbReference type="AlphaFoldDB" id="A0A2I0KCY9"/>
<protein>
    <submittedName>
        <fullName evidence="1">Uncharacterized protein</fullName>
    </submittedName>
</protein>